<organism evidence="1 2">
    <name type="scientific">Cetraspora pellucida</name>
    <dbReference type="NCBI Taxonomy" id="1433469"/>
    <lineage>
        <taxon>Eukaryota</taxon>
        <taxon>Fungi</taxon>
        <taxon>Fungi incertae sedis</taxon>
        <taxon>Mucoromycota</taxon>
        <taxon>Glomeromycotina</taxon>
        <taxon>Glomeromycetes</taxon>
        <taxon>Diversisporales</taxon>
        <taxon>Gigasporaceae</taxon>
        <taxon>Cetraspora</taxon>
    </lineage>
</organism>
<reference evidence="1" key="1">
    <citation type="submission" date="2021-06" db="EMBL/GenBank/DDBJ databases">
        <authorList>
            <person name="Kallberg Y."/>
            <person name="Tangrot J."/>
            <person name="Rosling A."/>
        </authorList>
    </citation>
    <scope>NUCLEOTIDE SEQUENCE</scope>
    <source>
        <strain evidence="1">28 12/20/2015</strain>
    </source>
</reference>
<comment type="caution">
    <text evidence="1">The sequence shown here is derived from an EMBL/GenBank/DDBJ whole genome shotgun (WGS) entry which is preliminary data.</text>
</comment>
<keyword evidence="2" id="KW-1185">Reference proteome</keyword>
<sequence>MSFSKDTMDCLPSQLFVKIAIRIKASKNYLPTDKMYIKADEYRQHGEALENFICNSYKDIKQHRNSLENPNS</sequence>
<evidence type="ECO:0000313" key="1">
    <source>
        <dbReference type="EMBL" id="CAG8722763.1"/>
    </source>
</evidence>
<dbReference type="Proteomes" id="UP000789366">
    <property type="component" value="Unassembled WGS sequence"/>
</dbReference>
<protein>
    <submittedName>
        <fullName evidence="1">17555_t:CDS:1</fullName>
    </submittedName>
</protein>
<feature type="non-terminal residue" evidence="1">
    <location>
        <position position="72"/>
    </location>
</feature>
<dbReference type="EMBL" id="CAJVPW010030054">
    <property type="protein sequence ID" value="CAG8722763.1"/>
    <property type="molecule type" value="Genomic_DNA"/>
</dbReference>
<name>A0ACA9PVD7_9GLOM</name>
<accession>A0ACA9PVD7</accession>
<evidence type="ECO:0000313" key="2">
    <source>
        <dbReference type="Proteomes" id="UP000789366"/>
    </source>
</evidence>
<proteinExistence type="predicted"/>
<gene>
    <name evidence="1" type="ORF">SPELUC_LOCUS12543</name>
</gene>